<dbReference type="EMBL" id="QKWW01000003">
    <property type="protein sequence ID" value="PZT57656.1"/>
    <property type="molecule type" value="Genomic_DNA"/>
</dbReference>
<comment type="caution">
    <text evidence="1">The sequence shown here is derived from an EMBL/GenBank/DDBJ whole genome shotgun (WGS) entry which is preliminary data.</text>
</comment>
<dbReference type="Proteomes" id="UP000249204">
    <property type="component" value="Unassembled WGS sequence"/>
</dbReference>
<evidence type="ECO:0000313" key="2">
    <source>
        <dbReference type="Proteomes" id="UP000249204"/>
    </source>
</evidence>
<protein>
    <submittedName>
        <fullName evidence="1">Uncharacterized protein</fullName>
    </submittedName>
</protein>
<organism evidence="1 2">
    <name type="scientific">Paenibacillus silvae</name>
    <dbReference type="NCBI Taxonomy" id="1325358"/>
    <lineage>
        <taxon>Bacteria</taxon>
        <taxon>Bacillati</taxon>
        <taxon>Bacillota</taxon>
        <taxon>Bacilli</taxon>
        <taxon>Bacillales</taxon>
        <taxon>Paenibacillaceae</taxon>
        <taxon>Paenibacillus</taxon>
    </lineage>
</organism>
<name>A0A2W6PHK0_9BACL</name>
<dbReference type="AlphaFoldDB" id="A0A2W6PHK0"/>
<evidence type="ECO:0000313" key="1">
    <source>
        <dbReference type="EMBL" id="PZT57656.1"/>
    </source>
</evidence>
<proteinExistence type="predicted"/>
<sequence>MRKINVLQPQQLPEYTCLDDRRLVLNTVMQSIIKETASQKVYIPNDSLTNSYNNKQSSLYAVQAETSNCRCDTREMRSKNIKLQQNIWHSHVLQRGARNQRWFDKLQDYRNGV</sequence>
<reference evidence="1 2" key="1">
    <citation type="submission" date="2018-06" db="EMBL/GenBank/DDBJ databases">
        <title>Isolation of heavy metals resistant Paenibacillus silvae NC2 from Gold-Copper mine in ZiJin, China.</title>
        <authorList>
            <person name="Xu J."/>
            <person name="Mazhar H.S."/>
            <person name="Rensing C."/>
        </authorList>
    </citation>
    <scope>NUCLEOTIDE SEQUENCE [LARGE SCALE GENOMIC DNA]</scope>
    <source>
        <strain evidence="1 2">NC2</strain>
    </source>
</reference>
<gene>
    <name evidence="1" type="ORF">DN757_01070</name>
</gene>
<accession>A0A2W6PHK0</accession>